<name>M7MD37_9FLAO</name>
<proteinExistence type="predicted"/>
<comment type="caution">
    <text evidence="1">The sequence shown here is derived from an EMBL/GenBank/DDBJ whole genome shotgun (WGS) entry which is preliminary data.</text>
</comment>
<evidence type="ECO:0000313" key="1">
    <source>
        <dbReference type="EMBL" id="EMQ94077.1"/>
    </source>
</evidence>
<keyword evidence="2" id="KW-1185">Reference proteome</keyword>
<dbReference type="AlphaFoldDB" id="M7MD37"/>
<dbReference type="EMBL" id="ANLA01000020">
    <property type="protein sequence ID" value="EMQ94077.1"/>
    <property type="molecule type" value="Genomic_DNA"/>
</dbReference>
<sequence length="49" mass="5591">MEADRENPKTEHENTLYQNITDEKGLKKKSTTTNMANKIINLKKGLVTT</sequence>
<evidence type="ECO:0000313" key="2">
    <source>
        <dbReference type="Proteomes" id="UP000012024"/>
    </source>
</evidence>
<accession>M7MD37</accession>
<gene>
    <name evidence="1" type="ORF">D778_01089</name>
</gene>
<organism evidence="1 2">
    <name type="scientific">Xanthomarina gelatinilytica</name>
    <dbReference type="NCBI Taxonomy" id="1137281"/>
    <lineage>
        <taxon>Bacteria</taxon>
        <taxon>Pseudomonadati</taxon>
        <taxon>Bacteroidota</taxon>
        <taxon>Flavobacteriia</taxon>
        <taxon>Flavobacteriales</taxon>
        <taxon>Flavobacteriaceae</taxon>
        <taxon>Xanthomarina</taxon>
    </lineage>
</organism>
<dbReference type="GeneID" id="98642738"/>
<reference evidence="1 2" key="1">
    <citation type="submission" date="2012-12" db="EMBL/GenBank/DDBJ databases">
        <title>Genome assembly of Formosa sp. AK20.</title>
        <authorList>
            <person name="Kumar R."/>
            <person name="Khatri I."/>
            <person name="Vaidya B."/>
            <person name="Subramanian S."/>
            <person name="Pinnaka A."/>
        </authorList>
    </citation>
    <scope>NUCLEOTIDE SEQUENCE [LARGE SCALE GENOMIC DNA]</scope>
    <source>
        <strain evidence="1 2">AK20</strain>
    </source>
</reference>
<dbReference type="PATRIC" id="fig|1137281.3.peg.2444"/>
<protein>
    <submittedName>
        <fullName evidence="1">Uncharacterized protein</fullName>
    </submittedName>
</protein>
<dbReference type="RefSeq" id="WP_007651105.1">
    <property type="nucleotide sequence ID" value="NZ_ANLA01000020.1"/>
</dbReference>
<dbReference type="Proteomes" id="UP000012024">
    <property type="component" value="Unassembled WGS sequence"/>
</dbReference>